<gene>
    <name evidence="2" type="ORF">C0Q70_05898</name>
</gene>
<sequence>MLLHLRWKDERLVKFNMQQTFKGLTTDFLEFDSANIKRIWVPDLFFPNEKKAFFHEVMITNQISRRLYKDASILHISSGAYATTKIPWTGMNATEPHPVKRVNQVEKPGLWSNDERRAPTVQSPQVNPLKNGTTSFVDAGNHSCLEAKFYLERTSRTTWYKCTCPSILIVDARRGFLLAQRQTSVPGRIYARVLTVLTMTTPEVPRVNPSLP</sequence>
<accession>A0A2T7PMJ2</accession>
<protein>
    <recommendedName>
        <fullName evidence="1">Neurotransmitter-gated ion-channel ligand-binding domain-containing protein</fullName>
    </recommendedName>
</protein>
<dbReference type="GO" id="GO:0005230">
    <property type="term" value="F:extracellular ligand-gated monoatomic ion channel activity"/>
    <property type="evidence" value="ECO:0007669"/>
    <property type="project" value="InterPro"/>
</dbReference>
<evidence type="ECO:0000313" key="2">
    <source>
        <dbReference type="EMBL" id="PVD34622.1"/>
    </source>
</evidence>
<comment type="caution">
    <text evidence="2">The sequence shown here is derived from an EMBL/GenBank/DDBJ whole genome shotgun (WGS) entry which is preliminary data.</text>
</comment>
<proteinExistence type="predicted"/>
<dbReference type="SUPFAM" id="SSF63712">
    <property type="entry name" value="Nicotinic receptor ligand binding domain-like"/>
    <property type="match status" value="1"/>
</dbReference>
<dbReference type="OrthoDB" id="407674at2759"/>
<dbReference type="EMBL" id="PZQS01000003">
    <property type="protein sequence ID" value="PVD34622.1"/>
    <property type="molecule type" value="Genomic_DNA"/>
</dbReference>
<dbReference type="GO" id="GO:0016020">
    <property type="term" value="C:membrane"/>
    <property type="evidence" value="ECO:0007669"/>
    <property type="project" value="InterPro"/>
</dbReference>
<feature type="domain" description="Neurotransmitter-gated ion-channel ligand-binding" evidence="1">
    <location>
        <begin position="2"/>
        <end position="79"/>
    </location>
</feature>
<keyword evidence="3" id="KW-1185">Reference proteome</keyword>
<dbReference type="InterPro" id="IPR006202">
    <property type="entry name" value="Neur_chan_lig-bd"/>
</dbReference>
<reference evidence="2 3" key="1">
    <citation type="submission" date="2018-04" db="EMBL/GenBank/DDBJ databases">
        <title>The genome of golden apple snail Pomacea canaliculata provides insight into stress tolerance and invasive adaptation.</title>
        <authorList>
            <person name="Liu C."/>
            <person name="Liu B."/>
            <person name="Ren Y."/>
            <person name="Zhang Y."/>
            <person name="Wang H."/>
            <person name="Li S."/>
            <person name="Jiang F."/>
            <person name="Yin L."/>
            <person name="Zhang G."/>
            <person name="Qian W."/>
            <person name="Fan W."/>
        </authorList>
    </citation>
    <scope>NUCLEOTIDE SEQUENCE [LARGE SCALE GENOMIC DNA]</scope>
    <source>
        <strain evidence="2">SZHN2017</strain>
        <tissue evidence="2">Muscle</tissue>
    </source>
</reference>
<dbReference type="Gene3D" id="2.70.170.10">
    <property type="entry name" value="Neurotransmitter-gated ion-channel ligand-binding domain"/>
    <property type="match status" value="1"/>
</dbReference>
<dbReference type="AlphaFoldDB" id="A0A2T7PMJ2"/>
<dbReference type="InterPro" id="IPR036734">
    <property type="entry name" value="Neur_chan_lig-bd_sf"/>
</dbReference>
<evidence type="ECO:0000313" key="3">
    <source>
        <dbReference type="Proteomes" id="UP000245119"/>
    </source>
</evidence>
<dbReference type="Proteomes" id="UP000245119">
    <property type="component" value="Linkage Group LG3"/>
</dbReference>
<organism evidence="2 3">
    <name type="scientific">Pomacea canaliculata</name>
    <name type="common">Golden apple snail</name>
    <dbReference type="NCBI Taxonomy" id="400727"/>
    <lineage>
        <taxon>Eukaryota</taxon>
        <taxon>Metazoa</taxon>
        <taxon>Spiralia</taxon>
        <taxon>Lophotrochozoa</taxon>
        <taxon>Mollusca</taxon>
        <taxon>Gastropoda</taxon>
        <taxon>Caenogastropoda</taxon>
        <taxon>Architaenioglossa</taxon>
        <taxon>Ampullarioidea</taxon>
        <taxon>Ampullariidae</taxon>
        <taxon>Pomacea</taxon>
    </lineage>
</organism>
<dbReference type="Pfam" id="PF02931">
    <property type="entry name" value="Neur_chan_LBD"/>
    <property type="match status" value="1"/>
</dbReference>
<evidence type="ECO:0000259" key="1">
    <source>
        <dbReference type="Pfam" id="PF02931"/>
    </source>
</evidence>
<name>A0A2T7PMJ2_POMCA</name>